<evidence type="ECO:0000313" key="2">
    <source>
        <dbReference type="Proteomes" id="UP001607302"/>
    </source>
</evidence>
<proteinExistence type="predicted"/>
<accession>A0ABD2BM35</accession>
<reference evidence="1 2" key="1">
    <citation type="journal article" date="2024" name="Ann. Entomol. Soc. Am.">
        <title>Genomic analyses of the southern and eastern yellowjacket wasps (Hymenoptera: Vespidae) reveal evolutionary signatures of social life.</title>
        <authorList>
            <person name="Catto M.A."/>
            <person name="Caine P.B."/>
            <person name="Orr S.E."/>
            <person name="Hunt B.G."/>
            <person name="Goodisman M.A.D."/>
        </authorList>
    </citation>
    <scope>NUCLEOTIDE SEQUENCE [LARGE SCALE GENOMIC DNA]</scope>
    <source>
        <strain evidence="1">233</strain>
        <tissue evidence="1">Head and thorax</tissue>
    </source>
</reference>
<dbReference type="Proteomes" id="UP001607302">
    <property type="component" value="Unassembled WGS sequence"/>
</dbReference>
<gene>
    <name evidence="1" type="ORF">V1478_003408</name>
</gene>
<protein>
    <submittedName>
        <fullName evidence="1">Uncharacterized protein</fullName>
    </submittedName>
</protein>
<comment type="caution">
    <text evidence="1">The sequence shown here is derived from an EMBL/GenBank/DDBJ whole genome shotgun (WGS) entry which is preliminary data.</text>
</comment>
<keyword evidence="2" id="KW-1185">Reference proteome</keyword>
<dbReference type="AlphaFoldDB" id="A0ABD2BM35"/>
<sequence>MQMGSPVFPALFENCVAEPAFYIKQFNGVVEKNELCNNVATEGQRVTEKQWLKGFCNKVIPDYLYYWQSVYSSQKIQRKIFTMRVCFDITYSFSKRESQFM</sequence>
<dbReference type="EMBL" id="JAUDFV010000074">
    <property type="protein sequence ID" value="KAL2733710.1"/>
    <property type="molecule type" value="Genomic_DNA"/>
</dbReference>
<evidence type="ECO:0000313" key="1">
    <source>
        <dbReference type="EMBL" id="KAL2733710.1"/>
    </source>
</evidence>
<name>A0ABD2BM35_VESSQ</name>
<organism evidence="1 2">
    <name type="scientific">Vespula squamosa</name>
    <name type="common">Southern yellow jacket</name>
    <name type="synonym">Wasp</name>
    <dbReference type="NCBI Taxonomy" id="30214"/>
    <lineage>
        <taxon>Eukaryota</taxon>
        <taxon>Metazoa</taxon>
        <taxon>Ecdysozoa</taxon>
        <taxon>Arthropoda</taxon>
        <taxon>Hexapoda</taxon>
        <taxon>Insecta</taxon>
        <taxon>Pterygota</taxon>
        <taxon>Neoptera</taxon>
        <taxon>Endopterygota</taxon>
        <taxon>Hymenoptera</taxon>
        <taxon>Apocrita</taxon>
        <taxon>Aculeata</taxon>
        <taxon>Vespoidea</taxon>
        <taxon>Vespidae</taxon>
        <taxon>Vespinae</taxon>
        <taxon>Vespula</taxon>
    </lineage>
</organism>